<name>A0AAP0GF19_9ASPA</name>
<evidence type="ECO:0000313" key="1">
    <source>
        <dbReference type="EMBL" id="KAK8956703.1"/>
    </source>
</evidence>
<sequence>MRYCLDHIEELRDEATIRQEEVKRRTSLYFDQKVRAKQFQVGDLVLKKVDAAARNSSILVRRASRRRIPAGILTHHLYVSGGSGTSTQQAPNRNTTLPILHFDRSGEKAGAGVMMKDASKRIFWERLHVDGGAHRRCAN</sequence>
<comment type="caution">
    <text evidence="1">The sequence shown here is derived from an EMBL/GenBank/DDBJ whole genome shotgun (WGS) entry which is preliminary data.</text>
</comment>
<dbReference type="Proteomes" id="UP001418222">
    <property type="component" value="Unassembled WGS sequence"/>
</dbReference>
<protein>
    <submittedName>
        <fullName evidence="1">Uncharacterized protein</fullName>
    </submittedName>
</protein>
<dbReference type="EMBL" id="JBBWWQ010000001">
    <property type="protein sequence ID" value="KAK8956703.1"/>
    <property type="molecule type" value="Genomic_DNA"/>
</dbReference>
<reference evidence="1 2" key="1">
    <citation type="journal article" date="2022" name="Nat. Plants">
        <title>Genomes of leafy and leafless Platanthera orchids illuminate the evolution of mycoheterotrophy.</title>
        <authorList>
            <person name="Li M.H."/>
            <person name="Liu K.W."/>
            <person name="Li Z."/>
            <person name="Lu H.C."/>
            <person name="Ye Q.L."/>
            <person name="Zhang D."/>
            <person name="Wang J.Y."/>
            <person name="Li Y.F."/>
            <person name="Zhong Z.M."/>
            <person name="Liu X."/>
            <person name="Yu X."/>
            <person name="Liu D.K."/>
            <person name="Tu X.D."/>
            <person name="Liu B."/>
            <person name="Hao Y."/>
            <person name="Liao X.Y."/>
            <person name="Jiang Y.T."/>
            <person name="Sun W.H."/>
            <person name="Chen J."/>
            <person name="Chen Y.Q."/>
            <person name="Ai Y."/>
            <person name="Zhai J.W."/>
            <person name="Wu S.S."/>
            <person name="Zhou Z."/>
            <person name="Hsiao Y.Y."/>
            <person name="Wu W.L."/>
            <person name="Chen Y.Y."/>
            <person name="Lin Y.F."/>
            <person name="Hsu J.L."/>
            <person name="Li C.Y."/>
            <person name="Wang Z.W."/>
            <person name="Zhao X."/>
            <person name="Zhong W.Y."/>
            <person name="Ma X.K."/>
            <person name="Ma L."/>
            <person name="Huang J."/>
            <person name="Chen G.Z."/>
            <person name="Huang M.Z."/>
            <person name="Huang L."/>
            <person name="Peng D.H."/>
            <person name="Luo Y.B."/>
            <person name="Zou S.Q."/>
            <person name="Chen S.P."/>
            <person name="Lan S."/>
            <person name="Tsai W.C."/>
            <person name="Van de Peer Y."/>
            <person name="Liu Z.J."/>
        </authorList>
    </citation>
    <scope>NUCLEOTIDE SEQUENCE [LARGE SCALE GENOMIC DNA]</scope>
    <source>
        <strain evidence="1">Lor287</strain>
    </source>
</reference>
<organism evidence="1 2">
    <name type="scientific">Platanthera zijinensis</name>
    <dbReference type="NCBI Taxonomy" id="2320716"/>
    <lineage>
        <taxon>Eukaryota</taxon>
        <taxon>Viridiplantae</taxon>
        <taxon>Streptophyta</taxon>
        <taxon>Embryophyta</taxon>
        <taxon>Tracheophyta</taxon>
        <taxon>Spermatophyta</taxon>
        <taxon>Magnoliopsida</taxon>
        <taxon>Liliopsida</taxon>
        <taxon>Asparagales</taxon>
        <taxon>Orchidaceae</taxon>
        <taxon>Orchidoideae</taxon>
        <taxon>Orchideae</taxon>
        <taxon>Orchidinae</taxon>
        <taxon>Platanthera</taxon>
    </lineage>
</organism>
<evidence type="ECO:0000313" key="2">
    <source>
        <dbReference type="Proteomes" id="UP001418222"/>
    </source>
</evidence>
<dbReference type="AlphaFoldDB" id="A0AAP0GF19"/>
<gene>
    <name evidence="1" type="ORF">KSP39_PZI001092</name>
</gene>
<proteinExistence type="predicted"/>
<keyword evidence="2" id="KW-1185">Reference proteome</keyword>
<accession>A0AAP0GF19</accession>